<feature type="signal peptide" evidence="2">
    <location>
        <begin position="1"/>
        <end position="21"/>
    </location>
</feature>
<feature type="region of interest" description="Disordered" evidence="1">
    <location>
        <begin position="80"/>
        <end position="99"/>
    </location>
</feature>
<evidence type="ECO:0000256" key="2">
    <source>
        <dbReference type="SAM" id="SignalP"/>
    </source>
</evidence>
<dbReference type="Proteomes" id="UP000195879">
    <property type="component" value="Unassembled WGS sequence"/>
</dbReference>
<gene>
    <name evidence="3" type="ORF">PCHDK_000518200</name>
</gene>
<reference evidence="3 4" key="1">
    <citation type="submission" date="2016-08" db="EMBL/GenBank/DDBJ databases">
        <authorList>
            <consortium name="Pathogen Informatics"/>
        </authorList>
    </citation>
    <scope>NUCLEOTIDE SEQUENCE [LARGE SCALE GENOMIC DNA]</scope>
    <source>
        <strain evidence="3 4">DK</strain>
    </source>
</reference>
<keyword evidence="2" id="KW-0732">Signal</keyword>
<evidence type="ECO:0008006" key="5">
    <source>
        <dbReference type="Google" id="ProtNLM"/>
    </source>
</evidence>
<evidence type="ECO:0000256" key="1">
    <source>
        <dbReference type="SAM" id="MobiDB-lite"/>
    </source>
</evidence>
<protein>
    <recommendedName>
        <fullName evidence="5">Fam-b protein</fullName>
    </recommendedName>
</protein>
<evidence type="ECO:0000313" key="3">
    <source>
        <dbReference type="EMBL" id="SCL89724.1"/>
    </source>
</evidence>
<dbReference type="AlphaFoldDB" id="A0A1D3L969"/>
<dbReference type="Pfam" id="PF09592">
    <property type="entry name" value="DUF2031"/>
    <property type="match status" value="1"/>
</dbReference>
<organism evidence="3 4">
    <name type="scientific">Plasmodium chabaudi adami</name>
    <dbReference type="NCBI Taxonomy" id="5826"/>
    <lineage>
        <taxon>Eukaryota</taxon>
        <taxon>Sar</taxon>
        <taxon>Alveolata</taxon>
        <taxon>Apicomplexa</taxon>
        <taxon>Aconoidasida</taxon>
        <taxon>Haemosporida</taxon>
        <taxon>Plasmodiidae</taxon>
        <taxon>Plasmodium</taxon>
        <taxon>Plasmodium (Vinckeia)</taxon>
    </lineage>
</organism>
<dbReference type="EMBL" id="FMIO01000300">
    <property type="protein sequence ID" value="SCL89724.1"/>
    <property type="molecule type" value="Genomic_DNA"/>
</dbReference>
<sequence length="99" mass="11725">MRVSILKFVYVSIIICSFEYAQNNATNFRNNRILADIDNQYDLNQFYGSTSSFEKQFNGCNDDYEEIIYRRNIIDSHIKNHKESNTTSNLNNLDKNRKN</sequence>
<proteinExistence type="predicted"/>
<name>A0A1D3L969_PLACE</name>
<accession>A0A1D3L969</accession>
<dbReference type="InterPro" id="IPR006484">
    <property type="entry name" value="PYST_B"/>
</dbReference>
<evidence type="ECO:0000313" key="4">
    <source>
        <dbReference type="Proteomes" id="UP000195879"/>
    </source>
</evidence>
<feature type="chain" id="PRO_5008917346" description="Fam-b protein" evidence="2">
    <location>
        <begin position="22"/>
        <end position="99"/>
    </location>
</feature>